<accession>A0A0W8E9N8</accession>
<sequence>MLILSACIIWADRIGTGFFLAGEQPELAEHHDLNNDGHIETYILVNHCLKVTENESLLWQSPADWRVVSLVIRDATHDGREDLIMVVWKEGSFGEDIPFWIIENDHYLRCHLFIFNLVGEQVKPVWMSSALHRPIKSLQIKDINGNGKNELIVQEGSYSLLSSFINPDDSEPTIWQWKGWGFYLLD</sequence>
<protein>
    <recommendedName>
        <fullName evidence="2">VCBS repeat-containing protein</fullName>
    </recommendedName>
</protein>
<comment type="caution">
    <text evidence="1">The sequence shown here is derived from an EMBL/GenBank/DDBJ whole genome shotgun (WGS) entry which is preliminary data.</text>
</comment>
<proteinExistence type="predicted"/>
<gene>
    <name evidence="1" type="ORF">ASZ90_017254</name>
</gene>
<dbReference type="SUPFAM" id="SSF69318">
    <property type="entry name" value="Integrin alpha N-terminal domain"/>
    <property type="match status" value="1"/>
</dbReference>
<dbReference type="AlphaFoldDB" id="A0A0W8E9N8"/>
<reference evidence="1" key="1">
    <citation type="journal article" date="2015" name="Proc. Natl. Acad. Sci. U.S.A.">
        <title>Networks of energetic and metabolic interactions define dynamics in microbial communities.</title>
        <authorList>
            <person name="Embree M."/>
            <person name="Liu J.K."/>
            <person name="Al-Bassam M.M."/>
            <person name="Zengler K."/>
        </authorList>
    </citation>
    <scope>NUCLEOTIDE SEQUENCE</scope>
</reference>
<dbReference type="InterPro" id="IPR028994">
    <property type="entry name" value="Integrin_alpha_N"/>
</dbReference>
<evidence type="ECO:0000313" key="1">
    <source>
        <dbReference type="EMBL" id="KUG05364.1"/>
    </source>
</evidence>
<organism evidence="1">
    <name type="scientific">hydrocarbon metagenome</name>
    <dbReference type="NCBI Taxonomy" id="938273"/>
    <lineage>
        <taxon>unclassified sequences</taxon>
        <taxon>metagenomes</taxon>
        <taxon>ecological metagenomes</taxon>
    </lineage>
</organism>
<dbReference type="EMBL" id="LNQE01001819">
    <property type="protein sequence ID" value="KUG05364.1"/>
    <property type="molecule type" value="Genomic_DNA"/>
</dbReference>
<name>A0A0W8E9N8_9ZZZZ</name>
<evidence type="ECO:0008006" key="2">
    <source>
        <dbReference type="Google" id="ProtNLM"/>
    </source>
</evidence>